<sequence>MATGELALSVEYWQIRIQICGSERLLPYKYRLRMSTDRVAARLNATSQPATMHVLHGIFNHHATRTTYFKNA</sequence>
<protein>
    <submittedName>
        <fullName evidence="1">Uncharacterized protein</fullName>
    </submittedName>
</protein>
<evidence type="ECO:0000313" key="1">
    <source>
        <dbReference type="EMBL" id="KAJ1365688.1"/>
    </source>
</evidence>
<proteinExistence type="predicted"/>
<name>A0AAD5N058_PARTN</name>
<gene>
    <name evidence="1" type="ORF">KIN20_026098</name>
</gene>
<keyword evidence="2" id="KW-1185">Reference proteome</keyword>
<comment type="caution">
    <text evidence="1">The sequence shown here is derived from an EMBL/GenBank/DDBJ whole genome shotgun (WGS) entry which is preliminary data.</text>
</comment>
<dbReference type="EMBL" id="JAHQIW010005325">
    <property type="protein sequence ID" value="KAJ1365688.1"/>
    <property type="molecule type" value="Genomic_DNA"/>
</dbReference>
<dbReference type="Proteomes" id="UP001196413">
    <property type="component" value="Unassembled WGS sequence"/>
</dbReference>
<accession>A0AAD5N058</accession>
<dbReference type="AlphaFoldDB" id="A0AAD5N058"/>
<reference evidence="1" key="1">
    <citation type="submission" date="2021-06" db="EMBL/GenBank/DDBJ databases">
        <title>Parelaphostrongylus tenuis whole genome reference sequence.</title>
        <authorList>
            <person name="Garwood T.J."/>
            <person name="Larsen P.A."/>
            <person name="Fountain-Jones N.M."/>
            <person name="Garbe J.R."/>
            <person name="Macchietto M.G."/>
            <person name="Kania S.A."/>
            <person name="Gerhold R.W."/>
            <person name="Richards J.E."/>
            <person name="Wolf T.M."/>
        </authorList>
    </citation>
    <scope>NUCLEOTIDE SEQUENCE</scope>
    <source>
        <strain evidence="1">MNPRO001-30</strain>
        <tissue evidence="1">Meninges</tissue>
    </source>
</reference>
<organism evidence="1 2">
    <name type="scientific">Parelaphostrongylus tenuis</name>
    <name type="common">Meningeal worm</name>
    <dbReference type="NCBI Taxonomy" id="148309"/>
    <lineage>
        <taxon>Eukaryota</taxon>
        <taxon>Metazoa</taxon>
        <taxon>Ecdysozoa</taxon>
        <taxon>Nematoda</taxon>
        <taxon>Chromadorea</taxon>
        <taxon>Rhabditida</taxon>
        <taxon>Rhabditina</taxon>
        <taxon>Rhabditomorpha</taxon>
        <taxon>Strongyloidea</taxon>
        <taxon>Metastrongylidae</taxon>
        <taxon>Parelaphostrongylus</taxon>
    </lineage>
</organism>
<evidence type="ECO:0000313" key="2">
    <source>
        <dbReference type="Proteomes" id="UP001196413"/>
    </source>
</evidence>